<comment type="similarity">
    <text evidence="4">Belongs to the SIMIBI class G3E GTPase family. ZNG1 subfamily.</text>
</comment>
<keyword evidence="2" id="KW-0378">Hydrolase</keyword>
<dbReference type="GO" id="GO:0000166">
    <property type="term" value="F:nucleotide binding"/>
    <property type="evidence" value="ECO:0007669"/>
    <property type="project" value="UniProtKB-KW"/>
</dbReference>
<dbReference type="GO" id="GO:0005737">
    <property type="term" value="C:cytoplasm"/>
    <property type="evidence" value="ECO:0007669"/>
    <property type="project" value="TreeGrafter"/>
</dbReference>
<dbReference type="RefSeq" id="WP_079557632.1">
    <property type="nucleotide sequence ID" value="NZ_CP021904.1"/>
</dbReference>
<dbReference type="EMBL" id="FUYV01000010">
    <property type="protein sequence ID" value="SKC09812.1"/>
    <property type="molecule type" value="Genomic_DNA"/>
</dbReference>
<evidence type="ECO:0000256" key="3">
    <source>
        <dbReference type="ARBA" id="ARBA00023186"/>
    </source>
</evidence>
<gene>
    <name evidence="8" type="ORF">SAMN03080601_01886</name>
</gene>
<dbReference type="InterPro" id="IPR011629">
    <property type="entry name" value="CobW-like_C"/>
</dbReference>
<dbReference type="STRING" id="889453.SAMN03080601_01886"/>
<comment type="catalytic activity">
    <reaction evidence="6">
        <text>GTP + H2O = GDP + phosphate + H(+)</text>
        <dbReference type="Rhea" id="RHEA:19669"/>
        <dbReference type="ChEBI" id="CHEBI:15377"/>
        <dbReference type="ChEBI" id="CHEBI:15378"/>
        <dbReference type="ChEBI" id="CHEBI:37565"/>
        <dbReference type="ChEBI" id="CHEBI:43474"/>
        <dbReference type="ChEBI" id="CHEBI:58189"/>
    </reaction>
    <physiologicalReaction direction="left-to-right" evidence="6">
        <dbReference type="Rhea" id="RHEA:19670"/>
    </physiologicalReaction>
</comment>
<evidence type="ECO:0000259" key="7">
    <source>
        <dbReference type="SMART" id="SM00833"/>
    </source>
</evidence>
<dbReference type="Pfam" id="PF02492">
    <property type="entry name" value="cobW"/>
    <property type="match status" value="1"/>
</dbReference>
<dbReference type="SMART" id="SM00833">
    <property type="entry name" value="CobW_C"/>
    <property type="match status" value="1"/>
</dbReference>
<keyword evidence="3" id="KW-0143">Chaperone</keyword>
<dbReference type="CDD" id="cd03112">
    <property type="entry name" value="CobW-like"/>
    <property type="match status" value="1"/>
</dbReference>
<evidence type="ECO:0000256" key="6">
    <source>
        <dbReference type="ARBA" id="ARBA00049117"/>
    </source>
</evidence>
<dbReference type="GO" id="GO:0016787">
    <property type="term" value="F:hydrolase activity"/>
    <property type="evidence" value="ECO:0007669"/>
    <property type="project" value="UniProtKB-KW"/>
</dbReference>
<evidence type="ECO:0000256" key="2">
    <source>
        <dbReference type="ARBA" id="ARBA00022801"/>
    </source>
</evidence>
<dbReference type="SUPFAM" id="SSF52540">
    <property type="entry name" value="P-loop containing nucleoside triphosphate hydrolases"/>
    <property type="match status" value="1"/>
</dbReference>
<protein>
    <submittedName>
        <fullName evidence="8">GTPase, G3E family</fullName>
    </submittedName>
</protein>
<name>A0A1T5GN15_9BACT</name>
<dbReference type="PANTHER" id="PTHR13748">
    <property type="entry name" value="COBW-RELATED"/>
    <property type="match status" value="1"/>
</dbReference>
<evidence type="ECO:0000313" key="9">
    <source>
        <dbReference type="Proteomes" id="UP000191055"/>
    </source>
</evidence>
<reference evidence="8 9" key="1">
    <citation type="submission" date="2017-02" db="EMBL/GenBank/DDBJ databases">
        <authorList>
            <person name="Peterson S.W."/>
        </authorList>
    </citation>
    <scope>NUCLEOTIDE SEQUENCE [LARGE SCALE GENOMIC DNA]</scope>
    <source>
        <strain evidence="8 9">DSM 24412</strain>
    </source>
</reference>
<dbReference type="InterPro" id="IPR036627">
    <property type="entry name" value="CobW-likC_sf"/>
</dbReference>
<dbReference type="Pfam" id="PF07683">
    <property type="entry name" value="CobW_C"/>
    <property type="match status" value="1"/>
</dbReference>
<dbReference type="KEGG" id="asx:CDL62_03420"/>
<dbReference type="InterPro" id="IPR027417">
    <property type="entry name" value="P-loop_NTPase"/>
</dbReference>
<evidence type="ECO:0000313" key="8">
    <source>
        <dbReference type="EMBL" id="SKC09812.1"/>
    </source>
</evidence>
<sequence length="325" mass="36053">MNENATPIPVTIVTGFLGAGKTTFLNGLLKKHPKSKFLIIENEAGNINIDGMLLEKNDNNVIELTDGCICCSLNAELGTLLNSLILAGAKYDYLIIEATGMADPSEVIQLFMGNRAQQYFRLDAVVALVDAGLFLSQFTKYEEIRRQLAQSDIILINKTDLATEADIKKITGKIKTLNPFARLFETKFGETPDINILDSWSYQPGKIEKSIIDFSSFKPVASNTKKRHGISTFGFTIEGNLNAKRFSFWLEDFLFTNSDKILRIKGVLSIHDMKQKIILQSVSGNFQVLNGSAWSEPEARKSRMVFIGTGIDEVALEEALQALTV</sequence>
<accession>A0A1T5GN15</accession>
<dbReference type="InterPro" id="IPR051316">
    <property type="entry name" value="Zinc-reg_GTPase_activator"/>
</dbReference>
<dbReference type="OrthoDB" id="9808822at2"/>
<evidence type="ECO:0000256" key="4">
    <source>
        <dbReference type="ARBA" id="ARBA00034320"/>
    </source>
</evidence>
<dbReference type="InterPro" id="IPR003495">
    <property type="entry name" value="CobW/HypB/UreG_nucleotide-bd"/>
</dbReference>
<dbReference type="Gene3D" id="3.30.1220.10">
    <property type="entry name" value="CobW-like, C-terminal domain"/>
    <property type="match status" value="1"/>
</dbReference>
<keyword evidence="9" id="KW-1185">Reference proteome</keyword>
<dbReference type="SUPFAM" id="SSF90002">
    <property type="entry name" value="Hypothetical protein YjiA, C-terminal domain"/>
    <property type="match status" value="1"/>
</dbReference>
<feature type="domain" description="CobW C-terminal" evidence="7">
    <location>
        <begin position="230"/>
        <end position="324"/>
    </location>
</feature>
<dbReference type="Proteomes" id="UP000191055">
    <property type="component" value="Unassembled WGS sequence"/>
</dbReference>
<dbReference type="PANTHER" id="PTHR13748:SF62">
    <property type="entry name" value="COBW DOMAIN-CONTAINING PROTEIN"/>
    <property type="match status" value="1"/>
</dbReference>
<organism evidence="8 9">
    <name type="scientific">Alkalitalea saponilacus</name>
    <dbReference type="NCBI Taxonomy" id="889453"/>
    <lineage>
        <taxon>Bacteria</taxon>
        <taxon>Pseudomonadati</taxon>
        <taxon>Bacteroidota</taxon>
        <taxon>Bacteroidia</taxon>
        <taxon>Marinilabiliales</taxon>
        <taxon>Marinilabiliaceae</taxon>
        <taxon>Alkalitalea</taxon>
    </lineage>
</organism>
<proteinExistence type="inferred from homology"/>
<dbReference type="AlphaFoldDB" id="A0A1T5GN15"/>
<keyword evidence="1" id="KW-0547">Nucleotide-binding</keyword>
<evidence type="ECO:0000256" key="5">
    <source>
        <dbReference type="ARBA" id="ARBA00045658"/>
    </source>
</evidence>
<evidence type="ECO:0000256" key="1">
    <source>
        <dbReference type="ARBA" id="ARBA00022741"/>
    </source>
</evidence>
<comment type="function">
    <text evidence="5">Zinc chaperone that directly transfers zinc cofactor to target proteins, thereby activating them. Zinc is transferred from the CXCC motif in the GTPase domain to the zinc binding site in target proteins in a process requiring GTP hydrolysis.</text>
</comment>
<dbReference type="Gene3D" id="3.40.50.300">
    <property type="entry name" value="P-loop containing nucleotide triphosphate hydrolases"/>
    <property type="match status" value="1"/>
</dbReference>